<dbReference type="SMART" id="SM00534">
    <property type="entry name" value="MUTSac"/>
    <property type="match status" value="1"/>
</dbReference>
<evidence type="ECO:0000256" key="2">
    <source>
        <dbReference type="ARBA" id="ARBA00022741"/>
    </source>
</evidence>
<dbReference type="SMART" id="SM00533">
    <property type="entry name" value="MUTSd"/>
    <property type="match status" value="1"/>
</dbReference>
<dbReference type="InterPro" id="IPR017261">
    <property type="entry name" value="DNA_mismatch_repair_MutS/MSH"/>
</dbReference>
<keyword evidence="6" id="KW-1133">Transmembrane helix</keyword>
<dbReference type="InterPro" id="IPR007696">
    <property type="entry name" value="DNA_mismatch_repair_MutS_core"/>
</dbReference>
<dbReference type="PANTHER" id="PTHR11361">
    <property type="entry name" value="DNA MISMATCH REPAIR PROTEIN MUTS FAMILY MEMBER"/>
    <property type="match status" value="1"/>
</dbReference>
<feature type="transmembrane region" description="Helical" evidence="6">
    <location>
        <begin position="179"/>
        <end position="208"/>
    </location>
</feature>
<accession>A0A5B8HV53</accession>
<keyword evidence="6" id="KW-0812">Transmembrane</keyword>
<proteinExistence type="inferred from homology"/>
<dbReference type="GO" id="GO:0140664">
    <property type="term" value="F:ATP-dependent DNA damage sensor activity"/>
    <property type="evidence" value="ECO:0007669"/>
    <property type="project" value="InterPro"/>
</dbReference>
<dbReference type="SUPFAM" id="SSF52540">
    <property type="entry name" value="P-loop containing nucleoside triphosphate hydrolases"/>
    <property type="match status" value="1"/>
</dbReference>
<dbReference type="Pfam" id="PF05192">
    <property type="entry name" value="MutS_III"/>
    <property type="match status" value="1"/>
</dbReference>
<keyword evidence="5" id="KW-0234">DNA repair</keyword>
<evidence type="ECO:0000313" key="9">
    <source>
        <dbReference type="EMBL" id="QDY51879.1"/>
    </source>
</evidence>
<dbReference type="PANTHER" id="PTHR11361:SF34">
    <property type="entry name" value="DNA MISMATCH REPAIR PROTEIN MSH1, MITOCHONDRIAL"/>
    <property type="match status" value="1"/>
</dbReference>
<keyword evidence="2" id="KW-0547">Nucleotide-binding</keyword>
<dbReference type="EMBL" id="MK250085">
    <property type="protein sequence ID" value="QDY51879.1"/>
    <property type="molecule type" value="Genomic_DNA"/>
</dbReference>
<evidence type="ECO:0000256" key="5">
    <source>
        <dbReference type="ARBA" id="ARBA00023204"/>
    </source>
</evidence>
<dbReference type="PIRSF" id="PIRSF037677">
    <property type="entry name" value="DNA_mis_repair_Msh6"/>
    <property type="match status" value="1"/>
</dbReference>
<evidence type="ECO:0000256" key="3">
    <source>
        <dbReference type="ARBA" id="ARBA00022840"/>
    </source>
</evidence>
<evidence type="ECO:0000256" key="6">
    <source>
        <dbReference type="SAM" id="Phobius"/>
    </source>
</evidence>
<dbReference type="Pfam" id="PF00488">
    <property type="entry name" value="MutS_V"/>
    <property type="match status" value="1"/>
</dbReference>
<evidence type="ECO:0000256" key="4">
    <source>
        <dbReference type="ARBA" id="ARBA00023125"/>
    </source>
</evidence>
<feature type="domain" description="DNA mismatch repair protein MutS core" evidence="7">
    <location>
        <begin position="70"/>
        <end position="404"/>
    </location>
</feature>
<evidence type="ECO:0000259" key="8">
    <source>
        <dbReference type="SMART" id="SM00534"/>
    </source>
</evidence>
<dbReference type="Gene3D" id="1.10.1420.10">
    <property type="match status" value="1"/>
</dbReference>
<keyword evidence="6" id="KW-0472">Membrane</keyword>
<sequence>MDEEFKTTIKNLIDKFLGRENIEEVFEKEIFNEIDISNIANRILGQEEKNKIINQDVLIDLELFEGLGNDKEDTILKYIDYTKTKLGRILLKRIISNPIKDINILKSRQNVMEKFIKNKERFNEINLKLDIIKKKEEDLLWLWKDMNDETKQLFGMVYFQKKMLKFLNRNEFAMKMYNYYVIIASPLYGILSPILMVLAPFIFIKYYFKTEVSLSLYFRLFRVAISGIKNITKVDIKQDANITYTQIATILIWLVFYMHSLFSNIELAKNTNKITNIIHTKVNNISKLVKEGFCIYELTSKDINENCKFIPCQVKKVFSVLWKDIYNKKPTFYSNKGLILKTYKDLEEKKDKLTDIIKYVATIDCFNSLCNLKQKSNYCYAEYLEGKKPTLKVTNMWNPVLEKKNNNVKNSISLGYLNPQNALITGPNAGGKSTFIKSLSISVLFSQTLGIVPCSNFKITPFSLINTYLNIPDAKGKESLYEAEMRRCLEQLNKIKKLKPNEYSFIILDEIFNSTNPEEGIGAAYAIAEEFGNFKNSIALITSHYSYLAKLETGQKFVNYKIPIERDENNKIVYKYKLLKGISDQFIALELLSKKGFDNRIVNRAQKICKEVNIKNKKIKLRKRKNVLVAKIKKKDKSINKEVKEE</sequence>
<keyword evidence="3" id="KW-0067">ATP-binding</keyword>
<keyword evidence="5" id="KW-0227">DNA damage</keyword>
<feature type="domain" description="DNA mismatch repair proteins mutS family" evidence="8">
    <location>
        <begin position="419"/>
        <end position="610"/>
    </location>
</feature>
<gene>
    <name evidence="9" type="ORF">1_264</name>
</gene>
<comment type="similarity">
    <text evidence="1">Belongs to the DNA mismatch repair MutS family.</text>
</comment>
<evidence type="ECO:0000259" key="7">
    <source>
        <dbReference type="SMART" id="SM00533"/>
    </source>
</evidence>
<dbReference type="GO" id="GO:0005524">
    <property type="term" value="F:ATP binding"/>
    <property type="evidence" value="ECO:0007669"/>
    <property type="project" value="UniProtKB-KW"/>
</dbReference>
<dbReference type="InterPro" id="IPR027417">
    <property type="entry name" value="P-loop_NTPase"/>
</dbReference>
<dbReference type="SUPFAM" id="SSF48334">
    <property type="entry name" value="DNA repair protein MutS, domain III"/>
    <property type="match status" value="1"/>
</dbReference>
<dbReference type="InterPro" id="IPR036187">
    <property type="entry name" value="DNA_mismatch_repair_MutS_sf"/>
</dbReference>
<keyword evidence="4" id="KW-0238">DNA-binding</keyword>
<dbReference type="InterPro" id="IPR045076">
    <property type="entry name" value="MutS"/>
</dbReference>
<dbReference type="InterPro" id="IPR000432">
    <property type="entry name" value="DNA_mismatch_repair_MutS_C"/>
</dbReference>
<reference evidence="9" key="1">
    <citation type="submission" date="2018-11" db="EMBL/GenBank/DDBJ databases">
        <title>A distinct lineage of giant viruses engineers rhodopsin photosystems in predatory marine eukaryotes.</title>
        <authorList>
            <person name="Needham D.M."/>
            <person name="Yoshizawa S."/>
            <person name="Hosaka T."/>
            <person name="Poirier C."/>
            <person name="Choi C.-J."/>
            <person name="Hehenberger E."/>
            <person name="Irwin N.A.T."/>
            <person name="Wilken S."/>
            <person name="Yung C.-M."/>
            <person name="Bachy C."/>
            <person name="Kurihara R."/>
            <person name="Nakajima Y."/>
            <person name="Kojima K."/>
            <person name="Kimura-Someya T."/>
            <person name="Leonard G."/>
            <person name="Malmstrom R.R."/>
            <person name="Mende D."/>
            <person name="Olson D.K."/>
            <person name="Sudo Y."/>
            <person name="Sudek S."/>
            <person name="Richards T.A."/>
            <person name="DeLong E.F."/>
            <person name="Keeling P.J."/>
            <person name="Santoro A.E."/>
            <person name="Shirouzu M."/>
            <person name="Iwasaki W."/>
            <person name="Worden A.Z."/>
        </authorList>
    </citation>
    <scope>NUCLEOTIDE SEQUENCE</scope>
</reference>
<dbReference type="Gene3D" id="3.40.50.300">
    <property type="entry name" value="P-loop containing nucleotide triphosphate hydrolases"/>
    <property type="match status" value="1"/>
</dbReference>
<organism evidence="9">
    <name type="scientific">Mimiviridae sp. ChoanoV1</name>
    <dbReference type="NCBI Taxonomy" id="2596887"/>
    <lineage>
        <taxon>Viruses</taxon>
        <taxon>Varidnaviria</taxon>
        <taxon>Bamfordvirae</taxon>
        <taxon>Nucleocytoviricota</taxon>
        <taxon>Megaviricetes</taxon>
        <taxon>Imitervirales</taxon>
        <taxon>Schizomimiviridae</taxon>
    </lineage>
</organism>
<dbReference type="GO" id="GO:0030983">
    <property type="term" value="F:mismatched DNA binding"/>
    <property type="evidence" value="ECO:0007669"/>
    <property type="project" value="InterPro"/>
</dbReference>
<dbReference type="GO" id="GO:0006298">
    <property type="term" value="P:mismatch repair"/>
    <property type="evidence" value="ECO:0007669"/>
    <property type="project" value="InterPro"/>
</dbReference>
<evidence type="ECO:0000256" key="1">
    <source>
        <dbReference type="ARBA" id="ARBA00006271"/>
    </source>
</evidence>
<name>A0A5B8HV53_9VIRU</name>
<protein>
    <submittedName>
        <fullName evidence="9">MutS domain V</fullName>
    </submittedName>
</protein>